<protein>
    <submittedName>
        <fullName evidence="7">Ectonucleoside triphosphate diphosphohydrolase 7</fullName>
    </submittedName>
</protein>
<reference evidence="7" key="3">
    <citation type="submission" date="2025-09" db="UniProtKB">
        <authorList>
            <consortium name="Ensembl"/>
        </authorList>
    </citation>
    <scope>IDENTIFICATION</scope>
</reference>
<proteinExistence type="inferred from homology"/>
<evidence type="ECO:0000256" key="6">
    <source>
        <dbReference type="SAM" id="MobiDB-lite"/>
    </source>
</evidence>
<gene>
    <name evidence="7" type="primary">ENTPD7</name>
</gene>
<keyword evidence="4" id="KW-0067">ATP-binding</keyword>
<evidence type="ECO:0000256" key="3">
    <source>
        <dbReference type="PIRSR" id="PIRSR600407-1"/>
    </source>
</evidence>
<keyword evidence="4" id="KW-0547">Nucleotide-binding</keyword>
<dbReference type="GO" id="GO:0030659">
    <property type="term" value="C:cytoplasmic vesicle membrane"/>
    <property type="evidence" value="ECO:0007669"/>
    <property type="project" value="Ensembl"/>
</dbReference>
<comment type="similarity">
    <text evidence="1 5">Belongs to the GDA1/CD39 NTPase family.</text>
</comment>
<dbReference type="GO" id="GO:0046039">
    <property type="term" value="P:GTP metabolic process"/>
    <property type="evidence" value="ECO:0007669"/>
    <property type="project" value="Ensembl"/>
</dbReference>
<dbReference type="GO" id="GO:0034656">
    <property type="term" value="P:nucleobase-containing small molecule catabolic process"/>
    <property type="evidence" value="ECO:0007669"/>
    <property type="project" value="Ensembl"/>
</dbReference>
<dbReference type="GO" id="GO:0003924">
    <property type="term" value="F:GTPase activity"/>
    <property type="evidence" value="ECO:0007669"/>
    <property type="project" value="Ensembl"/>
</dbReference>
<dbReference type="PROSITE" id="PS01238">
    <property type="entry name" value="GDA1_CD39_NTPASE"/>
    <property type="match status" value="1"/>
</dbReference>
<dbReference type="AlphaFoldDB" id="A0A493U3C2"/>
<sequence length="391" mass="41100">SPCPRRDLGGGGGGAGASDALPAAPAALRCCPRAGPEAQGDAAVRAVHRRHAAAAAEVSAVGNGHGHGEDEGWAPGTSSEGSRRVGACGEGSLGSTGALQPPREETLWFGARSEQLELLSFVSSGGCRGALQRNCSSPCCFRGEQLLGARPAPDPLLCPGRQQAAILEDLVQNIPLEFDFLFSKSHAEVISGKQEGVYAWIGINFVLGRFDHEDEEAAVVTVALGDQAESLVRKRTVGILDMGGASLQIAYEVPSSGAFSSPQQEEAAKSLLAEFNLGCDVQHSGHVYRVYVNTFLGFGGNFARQRYEELVLNQTHAHSRLHGQQTGLSAETPFLDPCLPVGLEDTVTRGERTLHMRGRGDWQACAKLLQPLLGGGQQQPGLPNGGLQSAH</sequence>
<evidence type="ECO:0000256" key="2">
    <source>
        <dbReference type="ARBA" id="ARBA00022801"/>
    </source>
</evidence>
<dbReference type="GO" id="GO:0005794">
    <property type="term" value="C:Golgi apparatus"/>
    <property type="evidence" value="ECO:0007669"/>
    <property type="project" value="TreeGrafter"/>
</dbReference>
<evidence type="ECO:0000256" key="4">
    <source>
        <dbReference type="PIRSR" id="PIRSR600407-2"/>
    </source>
</evidence>
<organism evidence="7 8">
    <name type="scientific">Anas platyrhynchos platyrhynchos</name>
    <name type="common">Northern mallard</name>
    <dbReference type="NCBI Taxonomy" id="8840"/>
    <lineage>
        <taxon>Eukaryota</taxon>
        <taxon>Metazoa</taxon>
        <taxon>Chordata</taxon>
        <taxon>Craniata</taxon>
        <taxon>Vertebrata</taxon>
        <taxon>Euteleostomi</taxon>
        <taxon>Archelosauria</taxon>
        <taxon>Archosauria</taxon>
        <taxon>Dinosauria</taxon>
        <taxon>Saurischia</taxon>
        <taxon>Theropoda</taxon>
        <taxon>Coelurosauria</taxon>
        <taxon>Aves</taxon>
        <taxon>Neognathae</taxon>
        <taxon>Galloanserae</taxon>
        <taxon>Anseriformes</taxon>
        <taxon>Anatidae</taxon>
        <taxon>Anatinae</taxon>
        <taxon>Anas</taxon>
    </lineage>
</organism>
<dbReference type="GO" id="GO:0006256">
    <property type="term" value="P:UDP catabolic process"/>
    <property type="evidence" value="ECO:0007669"/>
    <property type="project" value="TreeGrafter"/>
</dbReference>
<dbReference type="PANTHER" id="PTHR11782:SF37">
    <property type="entry name" value="ECTONUCLEOSIDE TRIPHOSPHATE DIPHOSPHOHYDROLASE 7"/>
    <property type="match status" value="1"/>
</dbReference>
<keyword evidence="2 5" id="KW-0378">Hydrolase</keyword>
<feature type="binding site" evidence="4">
    <location>
        <begin position="244"/>
        <end position="248"/>
    </location>
    <ligand>
        <name>ATP</name>
        <dbReference type="ChEBI" id="CHEBI:30616"/>
    </ligand>
</feature>
<dbReference type="GO" id="GO:0004382">
    <property type="term" value="F:GDP phosphatase activity"/>
    <property type="evidence" value="ECO:0007669"/>
    <property type="project" value="TreeGrafter"/>
</dbReference>
<feature type="region of interest" description="Disordered" evidence="6">
    <location>
        <begin position="55"/>
        <end position="101"/>
    </location>
</feature>
<dbReference type="GO" id="GO:0043273">
    <property type="term" value="F:CTPase activity"/>
    <property type="evidence" value="ECO:0007669"/>
    <property type="project" value="Ensembl"/>
</dbReference>
<dbReference type="GO" id="GO:0006254">
    <property type="term" value="P:CTP catabolic process"/>
    <property type="evidence" value="ECO:0007669"/>
    <property type="project" value="Ensembl"/>
</dbReference>
<dbReference type="GO" id="GO:0005524">
    <property type="term" value="F:ATP binding"/>
    <property type="evidence" value="ECO:0007669"/>
    <property type="project" value="UniProtKB-KW"/>
</dbReference>
<dbReference type="GO" id="GO:0046052">
    <property type="term" value="P:UTP catabolic process"/>
    <property type="evidence" value="ECO:0007669"/>
    <property type="project" value="Ensembl"/>
</dbReference>
<dbReference type="Proteomes" id="UP000016666">
    <property type="component" value="Unassembled WGS sequence"/>
</dbReference>
<evidence type="ECO:0000256" key="5">
    <source>
        <dbReference type="RuleBase" id="RU003833"/>
    </source>
</evidence>
<reference evidence="7" key="2">
    <citation type="submission" date="2025-08" db="UniProtKB">
        <authorList>
            <consortium name="Ensembl"/>
        </authorList>
    </citation>
    <scope>IDENTIFICATION</scope>
</reference>
<name>A0A493U3C2_ANAPP</name>
<reference evidence="8" key="1">
    <citation type="submission" date="2017-10" db="EMBL/GenBank/DDBJ databases">
        <title>A new Pekin duck reference genome.</title>
        <authorList>
            <person name="Hou Z.-C."/>
            <person name="Zhou Z.-K."/>
            <person name="Zhu F."/>
            <person name="Hou S.-S."/>
        </authorList>
    </citation>
    <scope>NUCLEOTIDE SEQUENCE [LARGE SCALE GENOMIC DNA]</scope>
</reference>
<dbReference type="Ensembl" id="ENSAPLT00000023012.1">
    <property type="protein sequence ID" value="ENSAPLP00000032355.1"/>
    <property type="gene ID" value="ENSAPLG00000008165.2"/>
</dbReference>
<dbReference type="Gene3D" id="3.30.420.150">
    <property type="entry name" value="Exopolyphosphatase. Domain 2"/>
    <property type="match status" value="1"/>
</dbReference>
<evidence type="ECO:0000313" key="8">
    <source>
        <dbReference type="Proteomes" id="UP000016666"/>
    </source>
</evidence>
<feature type="active site" description="Proton acceptor" evidence="3">
    <location>
        <position position="195"/>
    </location>
</feature>
<evidence type="ECO:0000256" key="1">
    <source>
        <dbReference type="ARBA" id="ARBA00009283"/>
    </source>
</evidence>
<dbReference type="Pfam" id="PF01150">
    <property type="entry name" value="GDA1_CD39"/>
    <property type="match status" value="1"/>
</dbReference>
<dbReference type="InterPro" id="IPR000407">
    <property type="entry name" value="GDA1_CD39_NTPase"/>
</dbReference>
<dbReference type="GO" id="GO:0045134">
    <property type="term" value="F:UDP phosphatase activity"/>
    <property type="evidence" value="ECO:0007669"/>
    <property type="project" value="TreeGrafter"/>
</dbReference>
<dbReference type="PANTHER" id="PTHR11782">
    <property type="entry name" value="ADENOSINE/GUANOSINE DIPHOSPHATASE"/>
    <property type="match status" value="1"/>
</dbReference>
<evidence type="ECO:0000313" key="7">
    <source>
        <dbReference type="Ensembl" id="ENSAPLP00000032355.1"/>
    </source>
</evidence>
<dbReference type="GeneTree" id="ENSGT01150000286963"/>
<accession>A0A493U3C2</accession>
<keyword evidence="8" id="KW-1185">Reference proteome</keyword>